<organism evidence="2 3">
    <name type="scientific">Oikopleura dioica</name>
    <name type="common">Tunicate</name>
    <dbReference type="NCBI Taxonomy" id="34765"/>
    <lineage>
        <taxon>Eukaryota</taxon>
        <taxon>Metazoa</taxon>
        <taxon>Chordata</taxon>
        <taxon>Tunicata</taxon>
        <taxon>Appendicularia</taxon>
        <taxon>Copelata</taxon>
        <taxon>Oikopleuridae</taxon>
        <taxon>Oikopleura</taxon>
    </lineage>
</organism>
<evidence type="ECO:0000313" key="3">
    <source>
        <dbReference type="Proteomes" id="UP001158576"/>
    </source>
</evidence>
<protein>
    <submittedName>
        <fullName evidence="2">Oidioi.mRNA.OKI2018_I69.chr2.g5284.t1.cds</fullName>
    </submittedName>
</protein>
<proteinExistence type="predicted"/>
<sequence>MAKLYRFFAIFSMSRARGDFGFAASFDGSPESFTESAIIDENALGLSDRVSFPDFILEDSTIASIFDFESPDSGGFSDAGVRGSLAGSVGLSNKIPEKVIPAKEKPEKKVPNKVTPTKVVPEKDNPVASSEKPIFAIPTIDELWVSSPAPTSTSSSSTTRLQSTTTGGTTRMLTLSKSQKSSMPPTTKMPSSFTQLTVAEENDSVEKINPETTEFSTSIIVDLKIEWNADLADKESEAFIKEKAQILKAFEISGRRARAHLFISGTMNNSSLDLEKVEEYARQVISTRADYFDELTAAGRTFRFSPAMSMALLLILFT</sequence>
<keyword evidence="3" id="KW-1185">Reference proteome</keyword>
<evidence type="ECO:0000256" key="1">
    <source>
        <dbReference type="SAM" id="MobiDB-lite"/>
    </source>
</evidence>
<accession>A0ABN7T483</accession>
<evidence type="ECO:0000313" key="2">
    <source>
        <dbReference type="EMBL" id="CAG5110937.1"/>
    </source>
</evidence>
<dbReference type="EMBL" id="OU015567">
    <property type="protein sequence ID" value="CAG5110937.1"/>
    <property type="molecule type" value="Genomic_DNA"/>
</dbReference>
<reference evidence="2 3" key="1">
    <citation type="submission" date="2021-04" db="EMBL/GenBank/DDBJ databases">
        <authorList>
            <person name="Bliznina A."/>
        </authorList>
    </citation>
    <scope>NUCLEOTIDE SEQUENCE [LARGE SCALE GENOMIC DNA]</scope>
</reference>
<feature type="region of interest" description="Disordered" evidence="1">
    <location>
        <begin position="147"/>
        <end position="171"/>
    </location>
</feature>
<name>A0ABN7T483_OIKDI</name>
<gene>
    <name evidence="2" type="ORF">OKIOD_LOCUS14049</name>
</gene>
<dbReference type="Proteomes" id="UP001158576">
    <property type="component" value="Chromosome 2"/>
</dbReference>